<proteinExistence type="predicted"/>
<sequence>MFDGEPFSPAHAKRIIRTCLGAGGVVIFTKHARVELANDQMTEQDALNVLRGGIVTHDGYQGSSHRYQVNTSRFCVVVAFDSKTETIVVTAWRRS</sequence>
<accession>A0A0C2DFY1</accession>
<dbReference type="EMBL" id="JMCC02000010">
    <property type="protein sequence ID" value="KIG18582.1"/>
    <property type="molecule type" value="Genomic_DNA"/>
</dbReference>
<evidence type="ECO:0008006" key="3">
    <source>
        <dbReference type="Google" id="ProtNLM"/>
    </source>
</evidence>
<organism evidence="1 2">
    <name type="scientific">Enhygromyxa salina</name>
    <dbReference type="NCBI Taxonomy" id="215803"/>
    <lineage>
        <taxon>Bacteria</taxon>
        <taxon>Pseudomonadati</taxon>
        <taxon>Myxococcota</taxon>
        <taxon>Polyangia</taxon>
        <taxon>Nannocystales</taxon>
        <taxon>Nannocystaceae</taxon>
        <taxon>Enhygromyxa</taxon>
    </lineage>
</organism>
<name>A0A0C2DFY1_9BACT</name>
<dbReference type="InterPro" id="IPR025354">
    <property type="entry name" value="DUF4258"/>
</dbReference>
<dbReference type="Pfam" id="PF14076">
    <property type="entry name" value="DUF4258"/>
    <property type="match status" value="1"/>
</dbReference>
<dbReference type="AlphaFoldDB" id="A0A0C2DFY1"/>
<reference evidence="1 2" key="1">
    <citation type="submission" date="2014-12" db="EMBL/GenBank/DDBJ databases">
        <title>Genome assembly of Enhygromyxa salina DSM 15201.</title>
        <authorList>
            <person name="Sharma G."/>
            <person name="Subramanian S."/>
        </authorList>
    </citation>
    <scope>NUCLEOTIDE SEQUENCE [LARGE SCALE GENOMIC DNA]</scope>
    <source>
        <strain evidence="1 2">DSM 15201</strain>
    </source>
</reference>
<evidence type="ECO:0000313" key="1">
    <source>
        <dbReference type="EMBL" id="KIG18582.1"/>
    </source>
</evidence>
<dbReference type="Proteomes" id="UP000031599">
    <property type="component" value="Unassembled WGS sequence"/>
</dbReference>
<comment type="caution">
    <text evidence="1">The sequence shown here is derived from an EMBL/GenBank/DDBJ whole genome shotgun (WGS) entry which is preliminary data.</text>
</comment>
<evidence type="ECO:0000313" key="2">
    <source>
        <dbReference type="Proteomes" id="UP000031599"/>
    </source>
</evidence>
<protein>
    <recommendedName>
        <fullName evidence="3">DUF4258 domain-containing protein</fullName>
    </recommendedName>
</protein>
<gene>
    <name evidence="1" type="ORF">DB30_00267</name>
</gene>